<reference evidence="1" key="1">
    <citation type="submission" date="2015-07" db="EMBL/GenBank/DDBJ databases">
        <title>Draft Genome Sequences of Anaerolinea thermolimosa IMO-1, Bellilinea caldifistulae GOMI-1, Leptolinea tardivitalis YMTK-2, Levilinea saccharolytica KIBI-1,Longilinea arvoryzae KOME-1, Previously Described as Members of the Anaerolineaceae (Chloroflexi).</title>
        <authorList>
            <person name="Sekiguchi Y."/>
            <person name="Ohashi A."/>
            <person name="Matsuura N."/>
            <person name="Tourlousse M.D."/>
        </authorList>
    </citation>
    <scope>NUCLEOTIDE SEQUENCE [LARGE SCALE GENOMIC DNA]</scope>
    <source>
        <strain evidence="1">KOME-1</strain>
    </source>
</reference>
<gene>
    <name evidence="1" type="ORF">LARV_00296</name>
</gene>
<dbReference type="STRING" id="360412.LARV_00296"/>
<dbReference type="EMBL" id="DF967972">
    <property type="protein sequence ID" value="GAP12560.1"/>
    <property type="molecule type" value="Genomic_DNA"/>
</dbReference>
<name>A0A0S7BCQ7_9CHLR</name>
<evidence type="ECO:0000313" key="1">
    <source>
        <dbReference type="EMBL" id="GAP12560.1"/>
    </source>
</evidence>
<evidence type="ECO:0000313" key="2">
    <source>
        <dbReference type="Proteomes" id="UP000055060"/>
    </source>
</evidence>
<protein>
    <submittedName>
        <fullName evidence="1">Peptidase family M23</fullName>
    </submittedName>
</protein>
<dbReference type="Proteomes" id="UP000055060">
    <property type="component" value="Unassembled WGS sequence"/>
</dbReference>
<dbReference type="SUPFAM" id="SSF51261">
    <property type="entry name" value="Duplicated hybrid motif"/>
    <property type="match status" value="1"/>
</dbReference>
<accession>A0A0S7BCQ7</accession>
<sequence length="250" mass="27262">MDFPMKKFLKFTLSMAFIAALVAGYFLFLRPNPDGSSGSISQRQRMILAYLNDPAAHADWVLPAGQRCANAPFQMPTDGYIGFTWDDSFSPGHRHTGLDIFGGDEPGLTPVYAAYDGYLTREAGWKSTLIIRVPSDPLQPGRQIWTYYTHMANRLGAATISDQFPPGTQEVFVEAGTLLGYQGNYSGDPLNPVGVHLHLSIVKDTGAGGFLDERDIDNTLDPSPYFGMALNATENPDGVPLCPPETQAQP</sequence>
<proteinExistence type="predicted"/>
<organism evidence="1">
    <name type="scientific">Longilinea arvoryzae</name>
    <dbReference type="NCBI Taxonomy" id="360412"/>
    <lineage>
        <taxon>Bacteria</taxon>
        <taxon>Bacillati</taxon>
        <taxon>Chloroflexota</taxon>
        <taxon>Anaerolineae</taxon>
        <taxon>Anaerolineales</taxon>
        <taxon>Anaerolineaceae</taxon>
        <taxon>Longilinea</taxon>
    </lineage>
</organism>
<keyword evidence="2" id="KW-1185">Reference proteome</keyword>
<dbReference type="Gene3D" id="2.70.70.10">
    <property type="entry name" value="Glucose Permease (Domain IIA)"/>
    <property type="match status" value="1"/>
</dbReference>
<dbReference type="AlphaFoldDB" id="A0A0S7BCQ7"/>
<dbReference type="CDD" id="cd12797">
    <property type="entry name" value="M23_peptidase"/>
    <property type="match status" value="1"/>
</dbReference>
<dbReference type="InterPro" id="IPR011055">
    <property type="entry name" value="Dup_hybrid_motif"/>
</dbReference>